<dbReference type="EMBL" id="JAKVTW010000039">
    <property type="protein sequence ID" value="MCH4814092.1"/>
    <property type="molecule type" value="Genomic_DNA"/>
</dbReference>
<evidence type="ECO:0000256" key="3">
    <source>
        <dbReference type="ARBA" id="ARBA00022578"/>
    </source>
</evidence>
<evidence type="ECO:0000256" key="5">
    <source>
        <dbReference type="ARBA" id="ARBA00023172"/>
    </source>
</evidence>
<evidence type="ECO:0000313" key="8">
    <source>
        <dbReference type="EMBL" id="MCH4814092.1"/>
    </source>
</evidence>
<dbReference type="PANTHER" id="PTHR33217">
    <property type="entry name" value="TRANSPOSASE FOR INSERTION SEQUENCE ELEMENT IS1081"/>
    <property type="match status" value="1"/>
</dbReference>
<comment type="caution">
    <text evidence="8">The sequence shown here is derived from an EMBL/GenBank/DDBJ whole genome shotgun (WGS) entry which is preliminary data.</text>
</comment>
<keyword evidence="6" id="KW-0814">Transposable element</keyword>
<evidence type="ECO:0000313" key="9">
    <source>
        <dbReference type="Proteomes" id="UP001320609"/>
    </source>
</evidence>
<feature type="region of interest" description="Disordered" evidence="7">
    <location>
        <begin position="52"/>
        <end position="94"/>
    </location>
</feature>
<dbReference type="Proteomes" id="UP001320609">
    <property type="component" value="Unassembled WGS sequence"/>
</dbReference>
<keyword evidence="5 6" id="KW-0233">DNA recombination</keyword>
<keyword evidence="4 6" id="KW-0238">DNA-binding</keyword>
<evidence type="ECO:0000256" key="6">
    <source>
        <dbReference type="RuleBase" id="RU365089"/>
    </source>
</evidence>
<sequence length="161" mass="17924">MTISKELLDELLKGCERPEDLLGDAGLMKEIKIKLMERMLGAELTAHLGYEEGKDAPLGQPNRRNGSASKRLKGQDGEVPISVPRDRDGSFEPELIKKGQTRIDGMDDKIIGLYAAGLTVRDIRAHLEDVYGLQVSPDLISRVTDAVLDEVREWQSRALDR</sequence>
<evidence type="ECO:0000256" key="4">
    <source>
        <dbReference type="ARBA" id="ARBA00023125"/>
    </source>
</evidence>
<name>A0ABS9SDB8_9GAMM</name>
<feature type="non-terminal residue" evidence="8">
    <location>
        <position position="161"/>
    </location>
</feature>
<keyword evidence="3 6" id="KW-0815">Transposition</keyword>
<dbReference type="InterPro" id="IPR001207">
    <property type="entry name" value="Transposase_mutator"/>
</dbReference>
<organism evidence="8 9">
    <name type="scientific">Vreelandella neptunia</name>
    <dbReference type="NCBI Taxonomy" id="115551"/>
    <lineage>
        <taxon>Bacteria</taxon>
        <taxon>Pseudomonadati</taxon>
        <taxon>Pseudomonadota</taxon>
        <taxon>Gammaproteobacteria</taxon>
        <taxon>Oceanospirillales</taxon>
        <taxon>Halomonadaceae</taxon>
        <taxon>Vreelandella</taxon>
    </lineage>
</organism>
<dbReference type="PANTHER" id="PTHR33217:SF5">
    <property type="entry name" value="MUTATOR FAMILY TRANSPOSASE"/>
    <property type="match status" value="1"/>
</dbReference>
<evidence type="ECO:0000256" key="7">
    <source>
        <dbReference type="SAM" id="MobiDB-lite"/>
    </source>
</evidence>
<comment type="function">
    <text evidence="1 6">Required for the transposition of the insertion element.</text>
</comment>
<gene>
    <name evidence="8" type="ORF">MLE19_22545</name>
</gene>
<keyword evidence="9" id="KW-1185">Reference proteome</keyword>
<comment type="similarity">
    <text evidence="2 6">Belongs to the transposase mutator family.</text>
</comment>
<evidence type="ECO:0000256" key="1">
    <source>
        <dbReference type="ARBA" id="ARBA00002190"/>
    </source>
</evidence>
<dbReference type="Pfam" id="PF00872">
    <property type="entry name" value="Transposase_mut"/>
    <property type="match status" value="1"/>
</dbReference>
<proteinExistence type="inferred from homology"/>
<evidence type="ECO:0000256" key="2">
    <source>
        <dbReference type="ARBA" id="ARBA00010961"/>
    </source>
</evidence>
<accession>A0ABS9SDB8</accession>
<reference evidence="8 9" key="1">
    <citation type="submission" date="2022-03" db="EMBL/GenBank/DDBJ databases">
        <title>Genomic signatures underlying metal tolerance in selected Arctic bacterial isolates.</title>
        <authorList>
            <person name="Thomas F.A."/>
            <person name="Venkatachalam S."/>
            <person name="Krishnan K.P."/>
        </authorList>
    </citation>
    <scope>NUCLEOTIDE SEQUENCE [LARGE SCALE GENOMIC DNA]</scope>
    <source>
        <strain evidence="8 9">HM116</strain>
    </source>
</reference>
<feature type="compositionally biased region" description="Basic and acidic residues" evidence="7">
    <location>
        <begin position="84"/>
        <end position="94"/>
    </location>
</feature>
<protein>
    <recommendedName>
        <fullName evidence="6">Mutator family transposase</fullName>
    </recommendedName>
</protein>